<feature type="region of interest" description="Disordered" evidence="1">
    <location>
        <begin position="1"/>
        <end position="41"/>
    </location>
</feature>
<keyword evidence="2" id="KW-0472">Membrane</keyword>
<feature type="compositionally biased region" description="Basic residues" evidence="1">
    <location>
        <begin position="1"/>
        <end position="10"/>
    </location>
</feature>
<evidence type="ECO:0000256" key="2">
    <source>
        <dbReference type="SAM" id="Phobius"/>
    </source>
</evidence>
<evidence type="ECO:0000313" key="3">
    <source>
        <dbReference type="EMBL" id="APA12230.1"/>
    </source>
</evidence>
<dbReference type="KEGG" id="ssl:SS1G_10774"/>
<dbReference type="AlphaFoldDB" id="A0A1D9QBB0"/>
<proteinExistence type="predicted"/>
<accession>A0A1D9QBB0</accession>
<feature type="region of interest" description="Disordered" evidence="1">
    <location>
        <begin position="306"/>
        <end position="344"/>
    </location>
</feature>
<dbReference type="OMA" id="QGITHCS"/>
<name>A0A1D9QBB0_SCLS1</name>
<dbReference type="Pfam" id="PF06687">
    <property type="entry name" value="SUR7"/>
    <property type="match status" value="1"/>
</dbReference>
<dbReference type="InterPro" id="IPR009571">
    <property type="entry name" value="SUR7/Rim9-like_fungi"/>
</dbReference>
<dbReference type="RefSeq" id="XP_001588327.1">
    <property type="nucleotide sequence ID" value="XM_001588277.1"/>
</dbReference>
<keyword evidence="2" id="KW-1133">Transmembrane helix</keyword>
<feature type="transmembrane region" description="Helical" evidence="2">
    <location>
        <begin position="193"/>
        <end position="217"/>
    </location>
</feature>
<dbReference type="PANTHER" id="PTHR28019">
    <property type="entry name" value="CELL MEMBRANE PROTEIN YLR413W-RELATED"/>
    <property type="match status" value="1"/>
</dbReference>
<feature type="transmembrane region" description="Helical" evidence="2">
    <location>
        <begin position="224"/>
        <end position="250"/>
    </location>
</feature>
<gene>
    <name evidence="3" type="ORF">sscle_09g070000</name>
</gene>
<sequence length="344" mass="38098">MGLFPNRKRQQAIPAQQAGVISPQGRTTDKSSDRTLTSGHENPNYISATGVDIKRATKARKTAIYISSFLYVVSIVFLILTIIGNINDRPVIRNTWFFRLDLTNIIPESVGGSITLTNSLARSLGLHDFYQVGLWNFCEGYNDEGITSCSEPQKLYWFNPVNILLNELLSGATIALPAQINNILSLIRIASHIMFGFFITGVAMNFCNIFLCFFTIYSRWISGIYAIWAFISALLTTVAAIIATVMFIIFRNVITSQAGLNIGASIGEQMFAFMWIGAACSIVNWLIHMGMCCCGASRRDVKNGRRMGSKKAYSSGALMEEKNSATKKRHLPAFKRSKTPGEVV</sequence>
<evidence type="ECO:0008006" key="5">
    <source>
        <dbReference type="Google" id="ProtNLM"/>
    </source>
</evidence>
<dbReference type="Proteomes" id="UP000177798">
    <property type="component" value="Chromosome 9"/>
</dbReference>
<evidence type="ECO:0000256" key="1">
    <source>
        <dbReference type="SAM" id="MobiDB-lite"/>
    </source>
</evidence>
<reference evidence="4" key="1">
    <citation type="journal article" date="2017" name="Genome Biol. Evol.">
        <title>The complete genome sequence of the phytopathogenic fungus Sclerotinia sclerotiorum reveals insights into the genome architecture of broad host range pathogens.</title>
        <authorList>
            <person name="Derbyshire M."/>
            <person name="Denton-Giles M."/>
            <person name="Hegedus D."/>
            <person name="Seifbarghy S."/>
            <person name="Rollins J."/>
            <person name="van Kan J."/>
            <person name="Seidl M.F."/>
            <person name="Faino L."/>
            <person name="Mbengue M."/>
            <person name="Navaud O."/>
            <person name="Raffaele S."/>
            <person name="Hammond-Kosack K."/>
            <person name="Heard S."/>
            <person name="Oliver R."/>
        </authorList>
    </citation>
    <scope>NUCLEOTIDE SEQUENCE [LARGE SCALE GENOMIC DNA]</scope>
    <source>
        <strain evidence="4">ATCC 18683 / 1980 / Ss-1</strain>
    </source>
</reference>
<dbReference type="OrthoDB" id="2327445at2759"/>
<feature type="transmembrane region" description="Helical" evidence="2">
    <location>
        <begin position="270"/>
        <end position="297"/>
    </location>
</feature>
<protein>
    <recommendedName>
        <fullName evidence="5">Integral membrane protein</fullName>
    </recommendedName>
</protein>
<feature type="compositionally biased region" description="Basic residues" evidence="1">
    <location>
        <begin position="325"/>
        <end position="338"/>
    </location>
</feature>
<feature type="transmembrane region" description="Helical" evidence="2">
    <location>
        <begin position="63"/>
        <end position="86"/>
    </location>
</feature>
<dbReference type="EMBL" id="CP017822">
    <property type="protein sequence ID" value="APA12230.1"/>
    <property type="molecule type" value="Genomic_DNA"/>
</dbReference>
<dbReference type="VEuPathDB" id="FungiDB:sscle_09g070000"/>
<dbReference type="InterPro" id="IPR052413">
    <property type="entry name" value="SUR7_domain"/>
</dbReference>
<evidence type="ECO:0000313" key="4">
    <source>
        <dbReference type="Proteomes" id="UP000177798"/>
    </source>
</evidence>
<keyword evidence="2" id="KW-0812">Transmembrane</keyword>
<dbReference type="GO" id="GO:0005886">
    <property type="term" value="C:plasma membrane"/>
    <property type="evidence" value="ECO:0007669"/>
    <property type="project" value="InterPro"/>
</dbReference>
<dbReference type="PANTHER" id="PTHR28019:SF2">
    <property type="entry name" value="CELL MEMBRANE PROTEIN YLR413W-RELATED"/>
    <property type="match status" value="1"/>
</dbReference>
<organism evidence="3 4">
    <name type="scientific">Sclerotinia sclerotiorum (strain ATCC 18683 / 1980 / Ss-1)</name>
    <name type="common">White mold</name>
    <name type="synonym">Whetzelinia sclerotiorum</name>
    <dbReference type="NCBI Taxonomy" id="665079"/>
    <lineage>
        <taxon>Eukaryota</taxon>
        <taxon>Fungi</taxon>
        <taxon>Dikarya</taxon>
        <taxon>Ascomycota</taxon>
        <taxon>Pezizomycotina</taxon>
        <taxon>Leotiomycetes</taxon>
        <taxon>Helotiales</taxon>
        <taxon>Sclerotiniaceae</taxon>
        <taxon>Sclerotinia</taxon>
    </lineage>
</organism>